<proteinExistence type="predicted"/>
<organism evidence="2 3">
    <name type="scientific">Ruegeria spongiae</name>
    <dbReference type="NCBI Taxonomy" id="2942209"/>
    <lineage>
        <taxon>Bacteria</taxon>
        <taxon>Pseudomonadati</taxon>
        <taxon>Pseudomonadota</taxon>
        <taxon>Alphaproteobacteria</taxon>
        <taxon>Rhodobacterales</taxon>
        <taxon>Roseobacteraceae</taxon>
        <taxon>Ruegeria</taxon>
    </lineage>
</organism>
<reference evidence="2" key="1">
    <citation type="submission" date="2022-05" db="EMBL/GenBank/DDBJ databases">
        <authorList>
            <person name="Park J.-S."/>
        </authorList>
    </citation>
    <scope>NUCLEOTIDE SEQUENCE</scope>
    <source>
        <strain evidence="2">2012CJ41-6</strain>
    </source>
</reference>
<sequence>MFGFLDMKQVVNMLHSTDLVDMRDAILSDDEDGPDGGSPCAREEKVENDANHDRHVAIPLYA</sequence>
<protein>
    <submittedName>
        <fullName evidence="2">Uncharacterized protein</fullName>
    </submittedName>
</protein>
<name>A0ABT0Q1Z4_9RHOB</name>
<keyword evidence="3" id="KW-1185">Reference proteome</keyword>
<dbReference type="Proteomes" id="UP001203880">
    <property type="component" value="Unassembled WGS sequence"/>
</dbReference>
<dbReference type="RefSeq" id="WP_249709808.1">
    <property type="nucleotide sequence ID" value="NZ_JAMFMB010000011.1"/>
</dbReference>
<evidence type="ECO:0000313" key="2">
    <source>
        <dbReference type="EMBL" id="MCL6283899.1"/>
    </source>
</evidence>
<feature type="compositionally biased region" description="Basic and acidic residues" evidence="1">
    <location>
        <begin position="41"/>
        <end position="53"/>
    </location>
</feature>
<accession>A0ABT0Q1Z4</accession>
<feature type="region of interest" description="Disordered" evidence="1">
    <location>
        <begin position="25"/>
        <end position="53"/>
    </location>
</feature>
<evidence type="ECO:0000313" key="3">
    <source>
        <dbReference type="Proteomes" id="UP001203880"/>
    </source>
</evidence>
<gene>
    <name evidence="2" type="ORF">M3P21_10190</name>
</gene>
<dbReference type="EMBL" id="JAMFMB010000011">
    <property type="protein sequence ID" value="MCL6283899.1"/>
    <property type="molecule type" value="Genomic_DNA"/>
</dbReference>
<evidence type="ECO:0000256" key="1">
    <source>
        <dbReference type="SAM" id="MobiDB-lite"/>
    </source>
</evidence>
<comment type="caution">
    <text evidence="2">The sequence shown here is derived from an EMBL/GenBank/DDBJ whole genome shotgun (WGS) entry which is preliminary data.</text>
</comment>